<dbReference type="Proteomes" id="UP001159364">
    <property type="component" value="Linkage Group LG05"/>
</dbReference>
<keyword evidence="2" id="KW-1185">Reference proteome</keyword>
<dbReference type="EMBL" id="JAIWQS010000005">
    <property type="protein sequence ID" value="KAJ8765739.1"/>
    <property type="molecule type" value="Genomic_DNA"/>
</dbReference>
<proteinExistence type="predicted"/>
<organism evidence="1 2">
    <name type="scientific">Erythroxylum novogranatense</name>
    <dbReference type="NCBI Taxonomy" id="1862640"/>
    <lineage>
        <taxon>Eukaryota</taxon>
        <taxon>Viridiplantae</taxon>
        <taxon>Streptophyta</taxon>
        <taxon>Embryophyta</taxon>
        <taxon>Tracheophyta</taxon>
        <taxon>Spermatophyta</taxon>
        <taxon>Magnoliopsida</taxon>
        <taxon>eudicotyledons</taxon>
        <taxon>Gunneridae</taxon>
        <taxon>Pentapetalae</taxon>
        <taxon>rosids</taxon>
        <taxon>fabids</taxon>
        <taxon>Malpighiales</taxon>
        <taxon>Erythroxylaceae</taxon>
        <taxon>Erythroxylum</taxon>
    </lineage>
</organism>
<dbReference type="AlphaFoldDB" id="A0AAV8THT0"/>
<protein>
    <submittedName>
        <fullName evidence="1">Uncharacterized protein</fullName>
    </submittedName>
</protein>
<sequence length="66" mass="7541">MRAKERSNSIGRSCGEAALLKNTTWLIRPVVICLPHISVPRIRSFRRPAELVISLFVNWTSMKLYG</sequence>
<accession>A0AAV8THT0</accession>
<evidence type="ECO:0000313" key="1">
    <source>
        <dbReference type="EMBL" id="KAJ8765739.1"/>
    </source>
</evidence>
<reference evidence="1 2" key="1">
    <citation type="submission" date="2021-09" db="EMBL/GenBank/DDBJ databases">
        <title>Genomic insights and catalytic innovation underlie evolution of tropane alkaloids biosynthesis.</title>
        <authorList>
            <person name="Wang Y.-J."/>
            <person name="Tian T."/>
            <person name="Huang J.-P."/>
            <person name="Huang S.-X."/>
        </authorList>
    </citation>
    <scope>NUCLEOTIDE SEQUENCE [LARGE SCALE GENOMIC DNA]</scope>
    <source>
        <strain evidence="1">KIB-2018</strain>
        <tissue evidence="1">Leaf</tissue>
    </source>
</reference>
<gene>
    <name evidence="1" type="ORF">K2173_014861</name>
</gene>
<comment type="caution">
    <text evidence="1">The sequence shown here is derived from an EMBL/GenBank/DDBJ whole genome shotgun (WGS) entry which is preliminary data.</text>
</comment>
<evidence type="ECO:0000313" key="2">
    <source>
        <dbReference type="Proteomes" id="UP001159364"/>
    </source>
</evidence>
<name>A0AAV8THT0_9ROSI</name>